<name>A0A7W7EY54_9SPHN</name>
<dbReference type="RefSeq" id="WP_184110619.1">
    <property type="nucleotide sequence ID" value="NZ_JACHNY010000001.1"/>
</dbReference>
<feature type="chain" id="PRO_5030736226" evidence="4">
    <location>
        <begin position="25"/>
        <end position="552"/>
    </location>
</feature>
<evidence type="ECO:0000313" key="7">
    <source>
        <dbReference type="EMBL" id="MBB4616040.1"/>
    </source>
</evidence>
<evidence type="ECO:0000259" key="6">
    <source>
        <dbReference type="Pfam" id="PF08479"/>
    </source>
</evidence>
<protein>
    <submittedName>
        <fullName evidence="7">Hemolysin activation/secretion protein</fullName>
    </submittedName>
</protein>
<dbReference type="AlphaFoldDB" id="A0A7W7EY54"/>
<dbReference type="GO" id="GO:0046819">
    <property type="term" value="P:protein secretion by the type V secretion system"/>
    <property type="evidence" value="ECO:0007669"/>
    <property type="project" value="TreeGrafter"/>
</dbReference>
<feature type="signal peptide" evidence="4">
    <location>
        <begin position="1"/>
        <end position="24"/>
    </location>
</feature>
<accession>A0A7W7EY54</accession>
<evidence type="ECO:0000256" key="1">
    <source>
        <dbReference type="ARBA" id="ARBA00022452"/>
    </source>
</evidence>
<dbReference type="Gene3D" id="3.10.20.310">
    <property type="entry name" value="membrane protein fhac"/>
    <property type="match status" value="1"/>
</dbReference>
<sequence length="552" mass="57418">MPPVSRYSLLGFAAVTSWAGPASAQNRFDQADPTIVEQALPRPTTTAQSAPILQTEARSASVAASTAITGTINAVVIDGAAPEDDASYAPAYLPFIGRELSRTELADLAGRIAEVARRNGFPFASASIGAQRVANGILHVSLDLGKVDAVRVIGASNAAADALLNRLLVTGGPVRRDQLERAILLTGDVPGVRVTSSRYTKQNGFGILLVTIAADRASAYVQLDNRGSAEVGPVRSTILANVRGIASAGDELAILSSQTPLQPSEFVFVRGRYSAPIDQAGSVLSVAASYGRSHPGASLKPLDVRGLSTDVAVALTHPVLRSRASSLWVGTEFRAADIKQTLAGRRIRNDRLATLSVTSNGFTPIGPGILRGEIGATVGLPLPGVSHQGDAMTSRFDGDARFVLAGYTADWTINIARPFSIVVASAGQLASRPLLATAEIGLGGPAFARGYDYAERTGDTGIMGSLELRADAGKIIPGIINRLQLYSFVDGGRVSNLRGGLGGGQLYSLGGGGRFGLGTADGMIEVALPLNANRFDTGTKRPRISVRLAKAF</sequence>
<dbReference type="EMBL" id="JACHNY010000001">
    <property type="protein sequence ID" value="MBB4616040.1"/>
    <property type="molecule type" value="Genomic_DNA"/>
</dbReference>
<dbReference type="InterPro" id="IPR005565">
    <property type="entry name" value="Hemolysn_activator_HlyB_C"/>
</dbReference>
<keyword evidence="2" id="KW-0812">Transmembrane</keyword>
<proteinExistence type="predicted"/>
<dbReference type="InterPro" id="IPR051544">
    <property type="entry name" value="TPS_OM_transporter"/>
</dbReference>
<dbReference type="PANTHER" id="PTHR34597:SF6">
    <property type="entry name" value="BLR6126 PROTEIN"/>
    <property type="match status" value="1"/>
</dbReference>
<feature type="domain" description="Haemolysin activator HlyB C-terminal" evidence="5">
    <location>
        <begin position="213"/>
        <end position="499"/>
    </location>
</feature>
<evidence type="ECO:0000256" key="2">
    <source>
        <dbReference type="ARBA" id="ARBA00022692"/>
    </source>
</evidence>
<evidence type="ECO:0000256" key="3">
    <source>
        <dbReference type="ARBA" id="ARBA00023237"/>
    </source>
</evidence>
<evidence type="ECO:0000256" key="4">
    <source>
        <dbReference type="SAM" id="SignalP"/>
    </source>
</evidence>
<reference evidence="7 8" key="1">
    <citation type="submission" date="2020-08" db="EMBL/GenBank/DDBJ databases">
        <title>Genomic Encyclopedia of Type Strains, Phase IV (KMG-IV): sequencing the most valuable type-strain genomes for metagenomic binning, comparative biology and taxonomic classification.</title>
        <authorList>
            <person name="Goeker M."/>
        </authorList>
    </citation>
    <scope>NUCLEOTIDE SEQUENCE [LARGE SCALE GENOMIC DNA]</scope>
    <source>
        <strain evidence="7 8">DSM 15867</strain>
    </source>
</reference>
<dbReference type="Proteomes" id="UP000574769">
    <property type="component" value="Unassembled WGS sequence"/>
</dbReference>
<keyword evidence="1" id="KW-1134">Transmembrane beta strand</keyword>
<dbReference type="GO" id="GO:0008320">
    <property type="term" value="F:protein transmembrane transporter activity"/>
    <property type="evidence" value="ECO:0007669"/>
    <property type="project" value="TreeGrafter"/>
</dbReference>
<dbReference type="Pfam" id="PF03865">
    <property type="entry name" value="ShlB"/>
    <property type="match status" value="1"/>
</dbReference>
<dbReference type="Gene3D" id="2.40.160.50">
    <property type="entry name" value="membrane protein fhac: a member of the omp85/tpsb transporter family"/>
    <property type="match status" value="1"/>
</dbReference>
<dbReference type="Pfam" id="PF08479">
    <property type="entry name" value="POTRA_2"/>
    <property type="match status" value="1"/>
</dbReference>
<dbReference type="PANTHER" id="PTHR34597">
    <property type="entry name" value="SLR1661 PROTEIN"/>
    <property type="match status" value="1"/>
</dbReference>
<evidence type="ECO:0000313" key="8">
    <source>
        <dbReference type="Proteomes" id="UP000574769"/>
    </source>
</evidence>
<keyword evidence="4" id="KW-0732">Signal</keyword>
<dbReference type="InterPro" id="IPR013686">
    <property type="entry name" value="Polypept-transport_assoc_ShlB"/>
</dbReference>
<comment type="caution">
    <text evidence="7">The sequence shown here is derived from an EMBL/GenBank/DDBJ whole genome shotgun (WGS) entry which is preliminary data.</text>
</comment>
<evidence type="ECO:0000259" key="5">
    <source>
        <dbReference type="Pfam" id="PF03865"/>
    </source>
</evidence>
<organism evidence="7 8">
    <name type="scientific">Sphingomonas abaci</name>
    <dbReference type="NCBI Taxonomy" id="237611"/>
    <lineage>
        <taxon>Bacteria</taxon>
        <taxon>Pseudomonadati</taxon>
        <taxon>Pseudomonadota</taxon>
        <taxon>Alphaproteobacteria</taxon>
        <taxon>Sphingomonadales</taxon>
        <taxon>Sphingomonadaceae</taxon>
        <taxon>Sphingomonas</taxon>
    </lineage>
</organism>
<feature type="domain" description="Polypeptide-transport-associated ShlB-type" evidence="6">
    <location>
        <begin position="71"/>
        <end position="140"/>
    </location>
</feature>
<dbReference type="GO" id="GO:0098046">
    <property type="term" value="C:type V protein secretion system complex"/>
    <property type="evidence" value="ECO:0007669"/>
    <property type="project" value="TreeGrafter"/>
</dbReference>
<keyword evidence="3" id="KW-0998">Cell outer membrane</keyword>
<gene>
    <name evidence="7" type="ORF">GGQ96_000146</name>
</gene>
<keyword evidence="8" id="KW-1185">Reference proteome</keyword>
<keyword evidence="1" id="KW-0472">Membrane</keyword>